<feature type="domain" description="Ketoreductase" evidence="11">
    <location>
        <begin position="6"/>
        <end position="185"/>
    </location>
</feature>
<dbReference type="SMART" id="SM00822">
    <property type="entry name" value="PKS_KR"/>
    <property type="match status" value="1"/>
</dbReference>
<dbReference type="EC" id="1.1.1.100" evidence="3 10"/>
<dbReference type="Proteomes" id="UP000675664">
    <property type="component" value="Unassembled WGS sequence"/>
</dbReference>
<evidence type="ECO:0000256" key="9">
    <source>
        <dbReference type="PIRSR" id="PIRSR611284-2"/>
    </source>
</evidence>
<dbReference type="AlphaFoldDB" id="A0A8J7W2U7"/>
<sequence>MKLEGKVALVTGSGRGIGKAIAMTLANEGADIIVNDVNLEDAEGTASEIRKIGRKAVAIASNVADRNQAREMFAKIKEEFGVLHILVNNAGITRDGLLLKLTEEQWDQVVSVNLKGVFHCCQLAAGFMVEQNEGKIVNLTSIAGQIGNVGQVNYAATKAGVIGMTKTLAKELARSNINVNAIAPGFIRTPMTDQIPEKIKESLIKTIPLDRIGEPEDIAKAVKFLVTDDSSYITGHILSCNGGMFM</sequence>
<evidence type="ECO:0000256" key="6">
    <source>
        <dbReference type="ARBA" id="ARBA00023221"/>
    </source>
</evidence>
<reference evidence="12" key="1">
    <citation type="submission" date="2021-04" db="EMBL/GenBank/DDBJ databases">
        <title>Sinoanaerobacter chloroacetimidivorans sp. nov., an obligate anaerobic bacterium isolated from anaerobic sludge.</title>
        <authorList>
            <person name="Bao Y."/>
        </authorList>
    </citation>
    <scope>NUCLEOTIDE SEQUENCE</scope>
    <source>
        <strain evidence="12">BAD-6</strain>
    </source>
</reference>
<keyword evidence="10" id="KW-0275">Fatty acid biosynthesis</keyword>
<keyword evidence="4 9" id="KW-0521">NADP</keyword>
<evidence type="ECO:0000256" key="4">
    <source>
        <dbReference type="ARBA" id="ARBA00022857"/>
    </source>
</evidence>
<evidence type="ECO:0000259" key="11">
    <source>
        <dbReference type="SMART" id="SM00822"/>
    </source>
</evidence>
<keyword evidence="10" id="KW-0443">Lipid metabolism</keyword>
<dbReference type="PRINTS" id="PR00081">
    <property type="entry name" value="GDHRDH"/>
</dbReference>
<dbReference type="UniPathway" id="UPA00094"/>
<keyword evidence="5 10" id="KW-0560">Oxidoreductase</keyword>
<evidence type="ECO:0000313" key="13">
    <source>
        <dbReference type="Proteomes" id="UP000675664"/>
    </source>
</evidence>
<proteinExistence type="inferred from homology"/>
<dbReference type="InterPro" id="IPR036291">
    <property type="entry name" value="NAD(P)-bd_dom_sf"/>
</dbReference>
<feature type="binding site" evidence="9">
    <location>
        <begin position="154"/>
        <end position="158"/>
    </location>
    <ligand>
        <name>NADP(+)</name>
        <dbReference type="ChEBI" id="CHEBI:58349"/>
    </ligand>
</feature>
<comment type="catalytic activity">
    <reaction evidence="7 10">
        <text>a (3R)-hydroxyacyl-[ACP] + NADP(+) = a 3-oxoacyl-[ACP] + NADPH + H(+)</text>
        <dbReference type="Rhea" id="RHEA:17397"/>
        <dbReference type="Rhea" id="RHEA-COMP:9916"/>
        <dbReference type="Rhea" id="RHEA-COMP:9945"/>
        <dbReference type="ChEBI" id="CHEBI:15378"/>
        <dbReference type="ChEBI" id="CHEBI:57783"/>
        <dbReference type="ChEBI" id="CHEBI:58349"/>
        <dbReference type="ChEBI" id="CHEBI:78776"/>
        <dbReference type="ChEBI" id="CHEBI:78827"/>
        <dbReference type="EC" id="1.1.1.100"/>
    </reaction>
</comment>
<keyword evidence="6" id="KW-0753">Steroid metabolism</keyword>
<gene>
    <name evidence="12" type="primary">fabG</name>
    <name evidence="12" type="ORF">KCX82_15850</name>
</gene>
<evidence type="ECO:0000256" key="5">
    <source>
        <dbReference type="ARBA" id="ARBA00023002"/>
    </source>
</evidence>
<evidence type="ECO:0000256" key="3">
    <source>
        <dbReference type="ARBA" id="ARBA00012948"/>
    </source>
</evidence>
<dbReference type="NCBIfam" id="NF005559">
    <property type="entry name" value="PRK07231.1"/>
    <property type="match status" value="1"/>
</dbReference>
<feature type="binding site" evidence="9">
    <location>
        <begin position="12"/>
        <end position="15"/>
    </location>
    <ligand>
        <name>NADP(+)</name>
        <dbReference type="ChEBI" id="CHEBI:58349"/>
    </ligand>
</feature>
<comment type="function">
    <text evidence="10">Catalyzes the NADPH-dependent reduction of beta-ketoacyl-ACP substrates to beta-hydroxyacyl-ACP products, the first reductive step in the elongation cycle of fatty acid biosynthesis.</text>
</comment>
<evidence type="ECO:0000256" key="10">
    <source>
        <dbReference type="RuleBase" id="RU366074"/>
    </source>
</evidence>
<dbReference type="NCBIfam" id="NF009464">
    <property type="entry name" value="PRK12824.1"/>
    <property type="match status" value="1"/>
</dbReference>
<feature type="active site" description="Proton acceptor" evidence="8">
    <location>
        <position position="154"/>
    </location>
</feature>
<dbReference type="PROSITE" id="PS00061">
    <property type="entry name" value="ADH_SHORT"/>
    <property type="match status" value="1"/>
</dbReference>
<dbReference type="NCBIfam" id="NF004198">
    <property type="entry name" value="PRK05653.1-3"/>
    <property type="match status" value="1"/>
</dbReference>
<name>A0A8J7W2U7_9FIRM</name>
<feature type="binding site" evidence="9">
    <location>
        <begin position="62"/>
        <end position="63"/>
    </location>
    <ligand>
        <name>NADP(+)</name>
        <dbReference type="ChEBI" id="CHEBI:58349"/>
    </ligand>
</feature>
<dbReference type="InterPro" id="IPR057326">
    <property type="entry name" value="KR_dom"/>
</dbReference>
<dbReference type="Gene3D" id="3.40.50.720">
    <property type="entry name" value="NAD(P)-binding Rossmann-like Domain"/>
    <property type="match status" value="1"/>
</dbReference>
<dbReference type="PANTHER" id="PTHR42879">
    <property type="entry name" value="3-OXOACYL-(ACYL-CARRIER-PROTEIN) REDUCTASE"/>
    <property type="match status" value="1"/>
</dbReference>
<dbReference type="GO" id="GO:0051287">
    <property type="term" value="F:NAD binding"/>
    <property type="evidence" value="ECO:0007669"/>
    <property type="project" value="UniProtKB-UniRule"/>
</dbReference>
<dbReference type="EMBL" id="JAGSND010000012">
    <property type="protein sequence ID" value="MBR0599361.1"/>
    <property type="molecule type" value="Genomic_DNA"/>
</dbReference>
<feature type="binding site" evidence="9">
    <location>
        <position position="89"/>
    </location>
    <ligand>
        <name>NADP(+)</name>
        <dbReference type="ChEBI" id="CHEBI:58349"/>
    </ligand>
</feature>
<dbReference type="GO" id="GO:0004316">
    <property type="term" value="F:3-oxoacyl-[acyl-carrier-protein] reductase (NADPH) activity"/>
    <property type="evidence" value="ECO:0007669"/>
    <property type="project" value="UniProtKB-UniRule"/>
</dbReference>
<evidence type="ECO:0000256" key="2">
    <source>
        <dbReference type="ARBA" id="ARBA00006484"/>
    </source>
</evidence>
<dbReference type="SUPFAM" id="SSF51735">
    <property type="entry name" value="NAD(P)-binding Rossmann-fold domains"/>
    <property type="match status" value="1"/>
</dbReference>
<evidence type="ECO:0000313" key="12">
    <source>
        <dbReference type="EMBL" id="MBR0599361.1"/>
    </source>
</evidence>
<dbReference type="GO" id="GO:0006633">
    <property type="term" value="P:fatty acid biosynthetic process"/>
    <property type="evidence" value="ECO:0007669"/>
    <property type="project" value="UniProtKB-UniPathway"/>
</dbReference>
<dbReference type="InterPro" id="IPR020904">
    <property type="entry name" value="Sc_DH/Rdtase_CS"/>
</dbReference>
<evidence type="ECO:0000256" key="8">
    <source>
        <dbReference type="PIRSR" id="PIRSR611284-1"/>
    </source>
</evidence>
<dbReference type="FunFam" id="3.40.50.720:FF:000115">
    <property type="entry name" value="3-oxoacyl-[acyl-carrier-protein] reductase FabG"/>
    <property type="match status" value="1"/>
</dbReference>
<comment type="pathway">
    <text evidence="1 10">Lipid metabolism; fatty acid biosynthesis.</text>
</comment>
<keyword evidence="13" id="KW-1185">Reference proteome</keyword>
<accession>A0A8J7W2U7</accession>
<protein>
    <recommendedName>
        <fullName evidence="3 10">3-oxoacyl-[acyl-carrier-protein] reductase</fullName>
        <ecNumber evidence="3 10">1.1.1.100</ecNumber>
    </recommendedName>
</protein>
<dbReference type="InterPro" id="IPR050259">
    <property type="entry name" value="SDR"/>
</dbReference>
<comment type="subunit">
    <text evidence="10">Homotetramer.</text>
</comment>
<dbReference type="InterPro" id="IPR002347">
    <property type="entry name" value="SDR_fam"/>
</dbReference>
<dbReference type="PRINTS" id="PR00080">
    <property type="entry name" value="SDRFAMILY"/>
</dbReference>
<dbReference type="PANTHER" id="PTHR42879:SF2">
    <property type="entry name" value="3-OXOACYL-[ACYL-CARRIER-PROTEIN] REDUCTASE FABG"/>
    <property type="match status" value="1"/>
</dbReference>
<evidence type="ECO:0000256" key="1">
    <source>
        <dbReference type="ARBA" id="ARBA00005194"/>
    </source>
</evidence>
<feature type="binding site" evidence="9">
    <location>
        <position position="187"/>
    </location>
    <ligand>
        <name>NADP(+)</name>
        <dbReference type="ChEBI" id="CHEBI:58349"/>
    </ligand>
</feature>
<comment type="similarity">
    <text evidence="2 10">Belongs to the short-chain dehydrogenases/reductases (SDR) family.</text>
</comment>
<dbReference type="InterPro" id="IPR011284">
    <property type="entry name" value="3oxo_ACP_reduc"/>
</dbReference>
<dbReference type="Pfam" id="PF13561">
    <property type="entry name" value="adh_short_C2"/>
    <property type="match status" value="1"/>
</dbReference>
<dbReference type="CDD" id="cd05333">
    <property type="entry name" value="BKR_SDR_c"/>
    <property type="match status" value="1"/>
</dbReference>
<dbReference type="NCBIfam" id="TIGR01830">
    <property type="entry name" value="3oxo_ACP_reduc"/>
    <property type="match status" value="1"/>
</dbReference>
<dbReference type="NCBIfam" id="NF009466">
    <property type="entry name" value="PRK12826.1-2"/>
    <property type="match status" value="1"/>
</dbReference>
<organism evidence="12 13">
    <name type="scientific">Sinanaerobacter chloroacetimidivorans</name>
    <dbReference type="NCBI Taxonomy" id="2818044"/>
    <lineage>
        <taxon>Bacteria</taxon>
        <taxon>Bacillati</taxon>
        <taxon>Bacillota</taxon>
        <taxon>Clostridia</taxon>
        <taxon>Peptostreptococcales</taxon>
        <taxon>Anaerovoracaceae</taxon>
        <taxon>Sinanaerobacter</taxon>
    </lineage>
</organism>
<keyword evidence="10" id="KW-0276">Fatty acid metabolism</keyword>
<keyword evidence="10" id="KW-0444">Lipid biosynthesis</keyword>
<evidence type="ECO:0000256" key="7">
    <source>
        <dbReference type="ARBA" id="ARBA00048508"/>
    </source>
</evidence>
<dbReference type="GO" id="GO:0008202">
    <property type="term" value="P:steroid metabolic process"/>
    <property type="evidence" value="ECO:0007669"/>
    <property type="project" value="UniProtKB-KW"/>
</dbReference>
<reference evidence="12" key="2">
    <citation type="submission" date="2021-04" db="EMBL/GenBank/DDBJ databases">
        <authorList>
            <person name="Liu J."/>
        </authorList>
    </citation>
    <scope>NUCLEOTIDE SEQUENCE</scope>
    <source>
        <strain evidence="12">BAD-6</strain>
    </source>
</reference>
<comment type="caution">
    <text evidence="12">The sequence shown here is derived from an EMBL/GenBank/DDBJ whole genome shotgun (WGS) entry which is preliminary data.</text>
</comment>